<dbReference type="GO" id="GO:0045037">
    <property type="term" value="P:protein import into chloroplast stroma"/>
    <property type="evidence" value="ECO:0007669"/>
    <property type="project" value="TreeGrafter"/>
</dbReference>
<evidence type="ECO:0000313" key="1">
    <source>
        <dbReference type="EMBL" id="MBD2705833.1"/>
    </source>
</evidence>
<dbReference type="EMBL" id="JACWZY010000075">
    <property type="protein sequence ID" value="MBD2705833.1"/>
    <property type="molecule type" value="Genomic_DNA"/>
</dbReference>
<name>A0A927GB11_9BACT</name>
<reference evidence="1" key="1">
    <citation type="submission" date="2020-09" db="EMBL/GenBank/DDBJ databases">
        <authorList>
            <person name="Kim M.K."/>
        </authorList>
    </citation>
    <scope>NUCLEOTIDE SEQUENCE</scope>
    <source>
        <strain evidence="1">BT702</strain>
    </source>
</reference>
<dbReference type="PANTHER" id="PTHR34935:SF3">
    <property type="entry name" value="PROTEIN TIC110, CHLOROPLASTIC"/>
    <property type="match status" value="1"/>
</dbReference>
<dbReference type="InterPro" id="IPR031610">
    <property type="entry name" value="TIC110"/>
</dbReference>
<proteinExistence type="predicted"/>
<protein>
    <submittedName>
        <fullName evidence="1">Uncharacterized protein</fullName>
    </submittedName>
</protein>
<comment type="caution">
    <text evidence="1">The sequence shown here is derived from an EMBL/GenBank/DDBJ whole genome shotgun (WGS) entry which is preliminary data.</text>
</comment>
<dbReference type="AlphaFoldDB" id="A0A927GB11"/>
<dbReference type="PANTHER" id="PTHR34935">
    <property type="entry name" value="PROTEIN TIC110, CHLOROPLASTIC"/>
    <property type="match status" value="1"/>
</dbReference>
<dbReference type="SUPFAM" id="SSF158682">
    <property type="entry name" value="TerB-like"/>
    <property type="match status" value="1"/>
</dbReference>
<dbReference type="InterPro" id="IPR029024">
    <property type="entry name" value="TerB-like"/>
</dbReference>
<dbReference type="RefSeq" id="WP_190893624.1">
    <property type="nucleotide sequence ID" value="NZ_JACWZY010000075.1"/>
</dbReference>
<accession>A0A927GB11</accession>
<keyword evidence="2" id="KW-1185">Reference proteome</keyword>
<dbReference type="Proteomes" id="UP000598820">
    <property type="component" value="Unassembled WGS sequence"/>
</dbReference>
<sequence length="365" mass="41822">MKPTVSTMATVFEMRPLEPQSFMQRLLNQHPIENAVIELNNVLASSAICSIPISEIDRIERKYGLSLTKQFGLNLEEFYAVYLNYALDDSSLSEEELADLTHLRILLQLPNQTIELLHARVGAGIYQQCFEEVIQDGVISSEERYFLSQLEQTLSLPSDLANKISEEVRSNYFARLAEEYSADARITPEEERQLQQISKNLGIKPDQATKRTLDRYKLYWVLENADLPIIEISLPLQKQEHCHWHSEDVQWFEERATARRTSYDDHYVQDKVFEEVDLQANSPAHQTKFGLLKRIDTGQLFLTNKRIIFVGRLKTTSIKLNTIGRVTAFKQGIEIGKLTGKNPLLLLKGNADVAAVVCRRLIRNA</sequence>
<evidence type="ECO:0000313" key="2">
    <source>
        <dbReference type="Proteomes" id="UP000598820"/>
    </source>
</evidence>
<gene>
    <name evidence="1" type="ORF">IC229_34865</name>
</gene>
<organism evidence="1 2">
    <name type="scientific">Spirosoma profusum</name>
    <dbReference type="NCBI Taxonomy" id="2771354"/>
    <lineage>
        <taxon>Bacteria</taxon>
        <taxon>Pseudomonadati</taxon>
        <taxon>Bacteroidota</taxon>
        <taxon>Cytophagia</taxon>
        <taxon>Cytophagales</taxon>
        <taxon>Cytophagaceae</taxon>
        <taxon>Spirosoma</taxon>
    </lineage>
</organism>